<accession>A0A1G4XFN2</accession>
<feature type="transmembrane region" description="Helical" evidence="2">
    <location>
        <begin position="331"/>
        <end position="350"/>
    </location>
</feature>
<evidence type="ECO:0000313" key="5">
    <source>
        <dbReference type="Proteomes" id="UP000198981"/>
    </source>
</evidence>
<keyword evidence="2" id="KW-1133">Transmembrane helix</keyword>
<dbReference type="AlphaFoldDB" id="A0A1G4XFN2"/>
<organism evidence="4 5">
    <name type="scientific">Klenkia marina</name>
    <dbReference type="NCBI Taxonomy" id="1960309"/>
    <lineage>
        <taxon>Bacteria</taxon>
        <taxon>Bacillati</taxon>
        <taxon>Actinomycetota</taxon>
        <taxon>Actinomycetes</taxon>
        <taxon>Geodermatophilales</taxon>
        <taxon>Geodermatophilaceae</taxon>
        <taxon>Klenkia</taxon>
    </lineage>
</organism>
<keyword evidence="2" id="KW-0812">Transmembrane</keyword>
<evidence type="ECO:0000256" key="2">
    <source>
        <dbReference type="SAM" id="Phobius"/>
    </source>
</evidence>
<evidence type="ECO:0000256" key="1">
    <source>
        <dbReference type="SAM" id="MobiDB-lite"/>
    </source>
</evidence>
<keyword evidence="5" id="KW-1185">Reference proteome</keyword>
<proteinExistence type="predicted"/>
<evidence type="ECO:0000313" key="4">
    <source>
        <dbReference type="EMBL" id="SCX39946.1"/>
    </source>
</evidence>
<feature type="signal peptide" evidence="3">
    <location>
        <begin position="1"/>
        <end position="39"/>
    </location>
</feature>
<feature type="compositionally biased region" description="Pro residues" evidence="1">
    <location>
        <begin position="194"/>
        <end position="216"/>
    </location>
</feature>
<keyword evidence="3" id="KW-0732">Signal</keyword>
<feature type="chain" id="PRO_5011443041" description="IPT/TIG domain-containing protein" evidence="3">
    <location>
        <begin position="40"/>
        <end position="369"/>
    </location>
</feature>
<gene>
    <name evidence="4" type="ORF">SAMN03159343_0840</name>
</gene>
<reference evidence="5" key="1">
    <citation type="submission" date="2016-10" db="EMBL/GenBank/DDBJ databases">
        <authorList>
            <person name="Varghese N."/>
            <person name="Submissions S."/>
        </authorList>
    </citation>
    <scope>NUCLEOTIDE SEQUENCE [LARGE SCALE GENOMIC DNA]</scope>
    <source>
        <strain evidence="5">DSM 45722</strain>
    </source>
</reference>
<evidence type="ECO:0000256" key="3">
    <source>
        <dbReference type="SAM" id="SignalP"/>
    </source>
</evidence>
<dbReference type="OrthoDB" id="5197578at2"/>
<dbReference type="EMBL" id="FMUH01000001">
    <property type="protein sequence ID" value="SCX39946.1"/>
    <property type="molecule type" value="Genomic_DNA"/>
</dbReference>
<protein>
    <recommendedName>
        <fullName evidence="6">IPT/TIG domain-containing protein</fullName>
    </recommendedName>
</protein>
<evidence type="ECO:0008006" key="6">
    <source>
        <dbReference type="Google" id="ProtNLM"/>
    </source>
</evidence>
<dbReference type="Proteomes" id="UP000198981">
    <property type="component" value="Unassembled WGS sequence"/>
</dbReference>
<feature type="region of interest" description="Disordered" evidence="1">
    <location>
        <begin position="134"/>
        <end position="244"/>
    </location>
</feature>
<sequence length="369" mass="35856">MRSATTGTVAVRPATLLRTGVLTLAAALTGVLLAVPALAAPETSEPPSTSSSAAVVDPARPTARLVHGPNCTDGYVRVEVTNGTAGRTVTLQYDGADVGRSVTLGPGEQTVLEGPEVAGGAQVDVQVAVSSTDGAGAPIPLGTSTRPAQQDCDAVGEPQPTSPAPTTPPTTTPAPSSTPAPPPASTSAPTTAPTTPPTTSRPPTTTPAPTTAPAPSPGTTTAPPASSSAAAPPGGTASAGQVSPGSVVTIRGTGFAPGEQVTVTLVGTGVPLATVTADDEGRVEAVVQIPQDVVLGPAVVQLVGEESAAATQVALDVAARERPAAVAGTPWPLVAAGLALLAVAAALVAATRRPRSDDWPAPAGPARDG</sequence>
<feature type="compositionally biased region" description="Pro residues" evidence="1">
    <location>
        <begin position="160"/>
        <end position="184"/>
    </location>
</feature>
<dbReference type="STRING" id="1960309.SAMN03159343_0840"/>
<keyword evidence="2" id="KW-0472">Membrane</keyword>
<dbReference type="RefSeq" id="WP_092799872.1">
    <property type="nucleotide sequence ID" value="NZ_FMUH01000001.1"/>
</dbReference>
<feature type="compositionally biased region" description="Low complexity" evidence="1">
    <location>
        <begin position="217"/>
        <end position="239"/>
    </location>
</feature>
<name>A0A1G4XFN2_9ACTN</name>